<comment type="caution">
    <text evidence="2">The sequence shown here is derived from an EMBL/GenBank/DDBJ whole genome shotgun (WGS) entry which is preliminary data.</text>
</comment>
<dbReference type="Proteomes" id="UP000216133">
    <property type="component" value="Unassembled WGS sequence"/>
</dbReference>
<feature type="transmembrane region" description="Helical" evidence="1">
    <location>
        <begin position="12"/>
        <end position="33"/>
    </location>
</feature>
<dbReference type="AlphaFoldDB" id="A0A268S7Z3"/>
<keyword evidence="1" id="KW-0472">Membrane</keyword>
<keyword evidence="1" id="KW-1133">Transmembrane helix</keyword>
<sequence length="95" mass="10721">MKRTTWRSYSILIFSVLLTLNILLLDFVSQYVNQFTLNLYGFFIPLSIIAIFFLAVICFCSKTESKVISIIASLIALAGLAIIAFFMYFGANFAN</sequence>
<evidence type="ECO:0000256" key="1">
    <source>
        <dbReference type="SAM" id="Phobius"/>
    </source>
</evidence>
<feature type="transmembrane region" description="Helical" evidence="1">
    <location>
        <begin position="39"/>
        <end position="60"/>
    </location>
</feature>
<evidence type="ECO:0000313" key="2">
    <source>
        <dbReference type="EMBL" id="PAF27811.1"/>
    </source>
</evidence>
<dbReference type="EMBL" id="NPBS01000008">
    <property type="protein sequence ID" value="PAF27811.1"/>
    <property type="molecule type" value="Genomic_DNA"/>
</dbReference>
<proteinExistence type="predicted"/>
<organism evidence="2 3">
    <name type="scientific">Shouchella clausii</name>
    <name type="common">Alkalihalobacillus clausii</name>
    <dbReference type="NCBI Taxonomy" id="79880"/>
    <lineage>
        <taxon>Bacteria</taxon>
        <taxon>Bacillati</taxon>
        <taxon>Bacillota</taxon>
        <taxon>Bacilli</taxon>
        <taxon>Bacillales</taxon>
        <taxon>Bacillaceae</taxon>
        <taxon>Shouchella</taxon>
    </lineage>
</organism>
<feature type="transmembrane region" description="Helical" evidence="1">
    <location>
        <begin position="67"/>
        <end position="89"/>
    </location>
</feature>
<reference evidence="2 3" key="1">
    <citation type="submission" date="2017-07" db="EMBL/GenBank/DDBJ databases">
        <title>Isolation and whole genome analysis of endospore-forming bacteria from heroin.</title>
        <authorList>
            <person name="Kalinowski J."/>
            <person name="Ahrens B."/>
            <person name="Al-Dilaimi A."/>
            <person name="Winkler A."/>
            <person name="Wibberg D."/>
            <person name="Schleenbecker U."/>
            <person name="Ruckert C."/>
            <person name="Wolfel R."/>
            <person name="Grass G."/>
        </authorList>
    </citation>
    <scope>NUCLEOTIDE SEQUENCE [LARGE SCALE GENOMIC DNA]</scope>
    <source>
        <strain evidence="2 3">7523-2</strain>
    </source>
</reference>
<evidence type="ECO:0000313" key="3">
    <source>
        <dbReference type="Proteomes" id="UP000216133"/>
    </source>
</evidence>
<keyword evidence="1" id="KW-0812">Transmembrane</keyword>
<protein>
    <submittedName>
        <fullName evidence="2">Uncharacterized protein</fullName>
    </submittedName>
</protein>
<accession>A0A268S7Z3</accession>
<gene>
    <name evidence="2" type="ORF">CHH61_01665</name>
</gene>
<name>A0A268S7Z3_SHOCL</name>